<dbReference type="SUPFAM" id="SSF52096">
    <property type="entry name" value="ClpP/crotonase"/>
    <property type="match status" value="1"/>
</dbReference>
<comment type="subcellular location">
    <subcellularLocation>
        <location evidence="1">Membrane</location>
        <topology evidence="1">Multi-pass membrane protein</topology>
    </subcellularLocation>
</comment>
<accession>A0A9J6ZE38</accession>
<evidence type="ECO:0000259" key="6">
    <source>
        <dbReference type="Pfam" id="PF01957"/>
    </source>
</evidence>
<keyword evidence="3 5" id="KW-1133">Transmembrane helix</keyword>
<evidence type="ECO:0000259" key="7">
    <source>
        <dbReference type="Pfam" id="PF24961"/>
    </source>
</evidence>
<dbReference type="Gene3D" id="2.40.50.140">
    <property type="entry name" value="Nucleic acid-binding proteins"/>
    <property type="match status" value="1"/>
</dbReference>
<sequence length="461" mass="48605">MYSKFSIHRFREMLTVFVISLFAILLVNGLIAPTFAQAESKSAGPAVYEIPLKGTVDQSMATFVERAFSEAEEAHASHIVIVLNTYGGRVDSANTIGELVRAQEIPVTVFIEGKAVSAGTYIALNADYIAMQSGSTMGSAAVVDSSGTLIDNPKTISFWVDQMQEAARLHGRDTNVAAAMVDPRVEIDLTDTIGKVKSVGDVIAISASEALRIGYSDFNAETVTDVLNFHELGGRDIITITPSAAENVASFLVNPIVSTILLILGFAGLAIELFIPGLGLPGILGAISMGLFFFGSYVSGLAGMETVVLFIVGLILIVLELIVPAFGILGLLGGGAIIAGILLASPDWQTGLTSIGIALVIAIILVVIVSRTKKGRAVWNKLVLREKLTTEEGFISADSKDSLLGLHGVTVTPLRPAGAAQIGNARVDVVTEGGFVEVNRPVVVVKAEGTWVVVREVKENV</sequence>
<name>A0A9J6ZE38_9BACL</name>
<dbReference type="InterPro" id="IPR029045">
    <property type="entry name" value="ClpP/crotonase-like_dom_sf"/>
</dbReference>
<dbReference type="AlphaFoldDB" id="A0A9J6ZE38"/>
<evidence type="ECO:0000256" key="2">
    <source>
        <dbReference type="ARBA" id="ARBA00022692"/>
    </source>
</evidence>
<dbReference type="CDD" id="cd07021">
    <property type="entry name" value="Clp_protease_NfeD_like"/>
    <property type="match status" value="1"/>
</dbReference>
<dbReference type="InterPro" id="IPR002810">
    <property type="entry name" value="NfeD-like_C"/>
</dbReference>
<keyword evidence="2 5" id="KW-0812">Transmembrane</keyword>
<reference evidence="9" key="1">
    <citation type="submission" date="2022-05" db="EMBL/GenBank/DDBJ databases">
        <title>Novel bacterial taxa in a minimal lignocellulolytic consortium and its capacity to transform plastics disclosed by genome-resolved metagenomics.</title>
        <authorList>
            <person name="Rodriguez C.A.D."/>
            <person name="Diaz-Garcia L."/>
            <person name="Herrera K."/>
            <person name="Tarazona N.A."/>
            <person name="Sproer C."/>
            <person name="Overmann J."/>
            <person name="Jimenez D.J."/>
        </authorList>
    </citation>
    <scope>NUCLEOTIDE SEQUENCE</scope>
    <source>
        <strain evidence="9">MAG5</strain>
    </source>
</reference>
<evidence type="ECO:0000256" key="4">
    <source>
        <dbReference type="ARBA" id="ARBA00023136"/>
    </source>
</evidence>
<dbReference type="EMBL" id="CP097899">
    <property type="protein sequence ID" value="URN94324.1"/>
    <property type="molecule type" value="Genomic_DNA"/>
</dbReference>
<dbReference type="InterPro" id="IPR052165">
    <property type="entry name" value="Membrane_assoc_protease"/>
</dbReference>
<feature type="transmembrane region" description="Helical" evidence="5">
    <location>
        <begin position="351"/>
        <end position="369"/>
    </location>
</feature>
<evidence type="ECO:0000256" key="1">
    <source>
        <dbReference type="ARBA" id="ARBA00004141"/>
    </source>
</evidence>
<feature type="domain" description="NfeD-like C-terminal" evidence="6">
    <location>
        <begin position="401"/>
        <end position="455"/>
    </location>
</feature>
<dbReference type="InterPro" id="IPR012340">
    <property type="entry name" value="NA-bd_OB-fold"/>
</dbReference>
<evidence type="ECO:0000259" key="8">
    <source>
        <dbReference type="Pfam" id="PF25145"/>
    </source>
</evidence>
<feature type="domain" description="NfeD integral membrane" evidence="7">
    <location>
        <begin position="257"/>
        <end position="370"/>
    </location>
</feature>
<keyword evidence="4 5" id="KW-0472">Membrane</keyword>
<dbReference type="GO" id="GO:0005886">
    <property type="term" value="C:plasma membrane"/>
    <property type="evidence" value="ECO:0007669"/>
    <property type="project" value="TreeGrafter"/>
</dbReference>
<proteinExistence type="predicted"/>
<dbReference type="GO" id="GO:0008233">
    <property type="term" value="F:peptidase activity"/>
    <property type="evidence" value="ECO:0007669"/>
    <property type="project" value="UniProtKB-KW"/>
</dbReference>
<dbReference type="Pfam" id="PF24961">
    <property type="entry name" value="NfeD_membrane"/>
    <property type="match status" value="1"/>
</dbReference>
<dbReference type="Pfam" id="PF25145">
    <property type="entry name" value="NfeD1b_N"/>
    <property type="match status" value="1"/>
</dbReference>
<feature type="transmembrane region" description="Helical" evidence="5">
    <location>
        <begin position="278"/>
        <end position="295"/>
    </location>
</feature>
<evidence type="ECO:0000256" key="5">
    <source>
        <dbReference type="SAM" id="Phobius"/>
    </source>
</evidence>
<gene>
    <name evidence="9" type="ORF">NAG76_21290</name>
</gene>
<dbReference type="GO" id="GO:0006508">
    <property type="term" value="P:proteolysis"/>
    <property type="evidence" value="ECO:0007669"/>
    <property type="project" value="UniProtKB-KW"/>
</dbReference>
<dbReference type="Pfam" id="PF01957">
    <property type="entry name" value="NfeD"/>
    <property type="match status" value="1"/>
</dbReference>
<dbReference type="KEGG" id="plig:NAG76_21290"/>
<dbReference type="InterPro" id="IPR056738">
    <property type="entry name" value="NfeD1b_N"/>
</dbReference>
<dbReference type="InterPro" id="IPR056739">
    <property type="entry name" value="NfeD_membrane"/>
</dbReference>
<dbReference type="Proteomes" id="UP001056756">
    <property type="component" value="Chromosome"/>
</dbReference>
<feature type="transmembrane region" description="Helical" evidence="5">
    <location>
        <begin position="326"/>
        <end position="345"/>
    </location>
</feature>
<evidence type="ECO:0000313" key="10">
    <source>
        <dbReference type="Proteomes" id="UP001056756"/>
    </source>
</evidence>
<feature type="domain" description="NfeD1b N-terminal" evidence="8">
    <location>
        <begin position="47"/>
        <end position="235"/>
    </location>
</feature>
<evidence type="ECO:0000256" key="3">
    <source>
        <dbReference type="ARBA" id="ARBA00022989"/>
    </source>
</evidence>
<dbReference type="PANTHER" id="PTHR33507">
    <property type="entry name" value="INNER MEMBRANE PROTEIN YBBJ"/>
    <property type="match status" value="1"/>
</dbReference>
<evidence type="ECO:0000313" key="9">
    <source>
        <dbReference type="EMBL" id="URN94324.1"/>
    </source>
</evidence>
<keyword evidence="9" id="KW-0378">Hydrolase</keyword>
<protein>
    <submittedName>
        <fullName evidence="9">ATP-dependent Clp protease proteolytic subunit</fullName>
    </submittedName>
</protein>
<dbReference type="Gene3D" id="3.90.226.10">
    <property type="entry name" value="2-enoyl-CoA Hydratase, Chain A, domain 1"/>
    <property type="match status" value="1"/>
</dbReference>
<dbReference type="PANTHER" id="PTHR33507:SF3">
    <property type="entry name" value="INNER MEMBRANE PROTEIN YBBJ"/>
    <property type="match status" value="1"/>
</dbReference>
<feature type="transmembrane region" description="Helical" evidence="5">
    <location>
        <begin position="251"/>
        <end position="271"/>
    </location>
</feature>
<keyword evidence="9" id="KW-0645">Protease</keyword>
<organism evidence="9 10">
    <name type="scientific">Candidatus Pristimantibacillus lignocellulolyticus</name>
    <dbReference type="NCBI Taxonomy" id="2994561"/>
    <lineage>
        <taxon>Bacteria</taxon>
        <taxon>Bacillati</taxon>
        <taxon>Bacillota</taxon>
        <taxon>Bacilli</taxon>
        <taxon>Bacillales</taxon>
        <taxon>Paenibacillaceae</taxon>
        <taxon>Candidatus Pristimantibacillus</taxon>
    </lineage>
</organism>